<dbReference type="EMBL" id="MN739358">
    <property type="protein sequence ID" value="QHT00764.1"/>
    <property type="molecule type" value="Genomic_DNA"/>
</dbReference>
<organism evidence="1">
    <name type="scientific">viral metagenome</name>
    <dbReference type="NCBI Taxonomy" id="1070528"/>
    <lineage>
        <taxon>unclassified sequences</taxon>
        <taxon>metagenomes</taxon>
        <taxon>organismal metagenomes</taxon>
    </lineage>
</organism>
<accession>A0A6C0CB72</accession>
<evidence type="ECO:0000313" key="1">
    <source>
        <dbReference type="EMBL" id="QHT00764.1"/>
    </source>
</evidence>
<sequence>MSRNLYQQDFECANIGPFKVMSKNCVDATLNVQILVHSTRCQEIYKDCIDETLNVPILVHSK</sequence>
<proteinExistence type="predicted"/>
<dbReference type="AlphaFoldDB" id="A0A6C0CB72"/>
<reference evidence="1" key="1">
    <citation type="journal article" date="2020" name="Nature">
        <title>Giant virus diversity and host interactions through global metagenomics.</title>
        <authorList>
            <person name="Schulz F."/>
            <person name="Roux S."/>
            <person name="Paez-Espino D."/>
            <person name="Jungbluth S."/>
            <person name="Walsh D.A."/>
            <person name="Denef V.J."/>
            <person name="McMahon K.D."/>
            <person name="Konstantinidis K.T."/>
            <person name="Eloe-Fadrosh E.A."/>
            <person name="Kyrpides N.C."/>
            <person name="Woyke T."/>
        </authorList>
    </citation>
    <scope>NUCLEOTIDE SEQUENCE</scope>
    <source>
        <strain evidence="1">GVMAG-M-3300020192-26</strain>
    </source>
</reference>
<name>A0A6C0CB72_9ZZZZ</name>
<protein>
    <submittedName>
        <fullName evidence="1">Uncharacterized protein</fullName>
    </submittedName>
</protein>